<dbReference type="PhylomeDB" id="A0A0G4GA57"/>
<dbReference type="AlphaFoldDB" id="A0A0G4GA57"/>
<feature type="repeat" description="ARM" evidence="1">
    <location>
        <begin position="41"/>
        <end position="83"/>
    </location>
</feature>
<organism evidence="2">
    <name type="scientific">Chromera velia CCMP2878</name>
    <dbReference type="NCBI Taxonomy" id="1169474"/>
    <lineage>
        <taxon>Eukaryota</taxon>
        <taxon>Sar</taxon>
        <taxon>Alveolata</taxon>
        <taxon>Colpodellida</taxon>
        <taxon>Chromeraceae</taxon>
        <taxon>Chromera</taxon>
    </lineage>
</organism>
<feature type="repeat" description="ARM" evidence="1">
    <location>
        <begin position="82"/>
        <end position="128"/>
    </location>
</feature>
<dbReference type="VEuPathDB" id="CryptoDB:Cvel_20958"/>
<dbReference type="PANTHER" id="PTHR23315:SF7">
    <property type="entry name" value="U-BOX DOMAIN-CONTAINING PROTEIN 4"/>
    <property type="match status" value="1"/>
</dbReference>
<evidence type="ECO:0000313" key="2">
    <source>
        <dbReference type="EMBL" id="CEM25842.1"/>
    </source>
</evidence>
<dbReference type="Gene3D" id="1.25.10.10">
    <property type="entry name" value="Leucine-rich Repeat Variant"/>
    <property type="match status" value="2"/>
</dbReference>
<dbReference type="InterPro" id="IPR032675">
    <property type="entry name" value="LRR_dom_sf"/>
</dbReference>
<protein>
    <recommendedName>
        <fullName evidence="3">Armadillo repeat-containing domain-containing protein</fullName>
    </recommendedName>
</protein>
<gene>
    <name evidence="2" type="ORF">Cvel_20958</name>
</gene>
<dbReference type="InterPro" id="IPR000225">
    <property type="entry name" value="Armadillo"/>
</dbReference>
<sequence length="390" mass="41610">MEELVAQLMSQSSDGVKENAAGALASHGVNNESGTAIVKAGGVPPLVGLLTSGTDVAKENVALALGNLAVNVEHHRVVVSAGAISPLVGLLTSGLASGTDVAKENAARALGKLAVNDENSRKIIAHAGAVPSLETLLNSGTDSAQEHARRVLELLTETQDTSEAPENSKDDLEALALLLLLENGILNSRTASTDVSELAQRKDSYGVAWLMLHYMQKKQIRSPFKSLDLSNAHLSPRKLHLLLSTLPKSTEELKLGCDLDDEKALQLFPSLPLGLEKLNLEGNRKISLAGWEALGVRLKSLEGLERLALNECDLDDEKALQLFPALPLGLHFLDLWENRKISLAGWEALGVRLKSLEGLERLALNGCGLGNQEVTAFFSSLPIGFSNIKI</sequence>
<dbReference type="SUPFAM" id="SSF52047">
    <property type="entry name" value="RNI-like"/>
    <property type="match status" value="1"/>
</dbReference>
<dbReference type="EMBL" id="CDMZ01001022">
    <property type="protein sequence ID" value="CEM25842.1"/>
    <property type="molecule type" value="Genomic_DNA"/>
</dbReference>
<dbReference type="InterPro" id="IPR016024">
    <property type="entry name" value="ARM-type_fold"/>
</dbReference>
<reference evidence="2" key="1">
    <citation type="submission" date="2014-11" db="EMBL/GenBank/DDBJ databases">
        <authorList>
            <person name="Otto D Thomas"/>
            <person name="Naeem Raeece"/>
        </authorList>
    </citation>
    <scope>NUCLEOTIDE SEQUENCE</scope>
</reference>
<accession>A0A0G4GA57</accession>
<dbReference type="PANTHER" id="PTHR23315">
    <property type="entry name" value="U BOX DOMAIN-CONTAINING"/>
    <property type="match status" value="1"/>
</dbReference>
<feature type="repeat" description="ARM" evidence="1">
    <location>
        <begin position="1"/>
        <end position="42"/>
    </location>
</feature>
<name>A0A0G4GA57_9ALVE</name>
<dbReference type="SMART" id="SM00185">
    <property type="entry name" value="ARM"/>
    <property type="match status" value="3"/>
</dbReference>
<evidence type="ECO:0008006" key="3">
    <source>
        <dbReference type="Google" id="ProtNLM"/>
    </source>
</evidence>
<dbReference type="Pfam" id="PF00514">
    <property type="entry name" value="Arm"/>
    <property type="match status" value="1"/>
</dbReference>
<dbReference type="PROSITE" id="PS50176">
    <property type="entry name" value="ARM_REPEAT"/>
    <property type="match status" value="3"/>
</dbReference>
<proteinExistence type="predicted"/>
<dbReference type="InterPro" id="IPR011989">
    <property type="entry name" value="ARM-like"/>
</dbReference>
<evidence type="ECO:0000256" key="1">
    <source>
        <dbReference type="PROSITE-ProRule" id="PRU00259"/>
    </source>
</evidence>
<dbReference type="Gene3D" id="3.80.10.10">
    <property type="entry name" value="Ribonuclease Inhibitor"/>
    <property type="match status" value="1"/>
</dbReference>
<dbReference type="SUPFAM" id="SSF48371">
    <property type="entry name" value="ARM repeat"/>
    <property type="match status" value="1"/>
</dbReference>